<gene>
    <name evidence="2" type="ORF">CLV99_4737</name>
</gene>
<sequence length="189" mass="21296">MNNKKSIYILISLIVIAAAGITIWGYSVLNNIENDKEQTLNLSKRILEYFPDHLSIYKYPVEPAKPTWQKDYLVIENGGHDELGITYKAKWNEKLGTAANYPGEDVKGLVVIAQDMLERGEYISKLGQKDKAYQRNYIISYFDMGNKVVVARDTLYGEEPPSNKRSTGSVAGEFPTDQAVVDAISNRLQ</sequence>
<protein>
    <submittedName>
        <fullName evidence="2">Uncharacterized protein</fullName>
    </submittedName>
</protein>
<keyword evidence="1" id="KW-0472">Membrane</keyword>
<evidence type="ECO:0000313" key="2">
    <source>
        <dbReference type="EMBL" id="TDQ72273.1"/>
    </source>
</evidence>
<feature type="transmembrane region" description="Helical" evidence="1">
    <location>
        <begin position="7"/>
        <end position="29"/>
    </location>
</feature>
<comment type="caution">
    <text evidence="2">The sequence shown here is derived from an EMBL/GenBank/DDBJ whole genome shotgun (WGS) entry which is preliminary data.</text>
</comment>
<proteinExistence type="predicted"/>
<dbReference type="Proteomes" id="UP000295292">
    <property type="component" value="Unassembled WGS sequence"/>
</dbReference>
<keyword evidence="1" id="KW-0812">Transmembrane</keyword>
<evidence type="ECO:0000313" key="3">
    <source>
        <dbReference type="Proteomes" id="UP000295292"/>
    </source>
</evidence>
<organism evidence="2 3">
    <name type="scientific">Sphingobacterium yanglingense</name>
    <dbReference type="NCBI Taxonomy" id="1437280"/>
    <lineage>
        <taxon>Bacteria</taxon>
        <taxon>Pseudomonadati</taxon>
        <taxon>Bacteroidota</taxon>
        <taxon>Sphingobacteriia</taxon>
        <taxon>Sphingobacteriales</taxon>
        <taxon>Sphingobacteriaceae</taxon>
        <taxon>Sphingobacterium</taxon>
    </lineage>
</organism>
<accession>A0A4R6WBC0</accession>
<dbReference type="EMBL" id="SNYV01000020">
    <property type="protein sequence ID" value="TDQ72273.1"/>
    <property type="molecule type" value="Genomic_DNA"/>
</dbReference>
<evidence type="ECO:0000256" key="1">
    <source>
        <dbReference type="SAM" id="Phobius"/>
    </source>
</evidence>
<dbReference type="AlphaFoldDB" id="A0A4R6WBC0"/>
<dbReference type="RefSeq" id="WP_133586862.1">
    <property type="nucleotide sequence ID" value="NZ_SNYV01000020.1"/>
</dbReference>
<name>A0A4R6WBC0_9SPHI</name>
<dbReference type="OrthoDB" id="709592at2"/>
<reference evidence="2 3" key="1">
    <citation type="submission" date="2019-03" db="EMBL/GenBank/DDBJ databases">
        <title>Genomic Encyclopedia of Archaeal and Bacterial Type Strains, Phase II (KMG-II): from individual species to whole genera.</title>
        <authorList>
            <person name="Goeker M."/>
        </authorList>
    </citation>
    <scope>NUCLEOTIDE SEQUENCE [LARGE SCALE GENOMIC DNA]</scope>
    <source>
        <strain evidence="2 3">DSM 28353</strain>
    </source>
</reference>
<keyword evidence="3" id="KW-1185">Reference proteome</keyword>
<keyword evidence="1" id="KW-1133">Transmembrane helix</keyword>